<dbReference type="Pfam" id="PF07715">
    <property type="entry name" value="Plug"/>
    <property type="match status" value="1"/>
</dbReference>
<reference evidence="16 17" key="1">
    <citation type="journal article" date="2010" name="J. Bacteriol.">
        <title>Genome sequence of the oligotrophic marine Gammaproteobacterium HTCC2143, isolated from the Oregon Coast.</title>
        <authorList>
            <person name="Oh H.M."/>
            <person name="Kang I."/>
            <person name="Ferriera S."/>
            <person name="Giovannoni S.J."/>
            <person name="Cho J.C."/>
        </authorList>
    </citation>
    <scope>NUCLEOTIDE SEQUENCE [LARGE SCALE GENOMIC DNA]</scope>
    <source>
        <strain evidence="16 17">HTCC2143</strain>
    </source>
</reference>
<feature type="signal peptide" evidence="13">
    <location>
        <begin position="1"/>
        <end position="32"/>
    </location>
</feature>
<dbReference type="InterPro" id="IPR000531">
    <property type="entry name" value="Beta-barrel_TonB"/>
</dbReference>
<keyword evidence="3 11" id="KW-1134">Transmembrane beta strand</keyword>
<evidence type="ECO:0000256" key="5">
    <source>
        <dbReference type="ARBA" id="ARBA00022692"/>
    </source>
</evidence>
<sequence>MNNTSPRINTTFLRTVYCLGLLAATNPSLVAAQNQQQARVIEEVYVTAQKRQQSLMEVGISVAVAGEKEIRDRRISMVTDITLFTPNASIKENIPGLMPIITVRGVGLNDFNAANNPATGVYIDGVSLSSLALLSSDFFDLERIEVLKGPQGTLYGRNSTAGALNITTAKPDLENFGARVSVGAGSYDAIELEGMLNVPLSDSLGLRLAAKGIDQGEGYWDNDATGDDIGQRDVQMARAQLLWRPSERTDVLLKLENQRGRSELGSPEFFGVLPTANTSNCPGLPECSNFLGYSDTDGDPFKGSWSVSPDYDLDQSIITAKIDVDFDFATLTSVTGYIDFDRKYESDVDASPMRILDFVNTDAVEQFSQELRLAGETDALIWQVGAFYATDKVKTTYAGQLQALLNTTTYSSADVEAESQAIFANAEWLVSDSLTLIAGLRATQEDKSNRGFTSDLVSEVPGSGLSSAPFGSPPIVLASVDDDIDDNSVDWKLGLNWQLEESTLVYLSASQGTKSGGFFTGVATTVEQLLPYDAETLTAYELGIKGRASDYGMSYEASVFYYDYEDVQTYISDTTGPVPVNRLSNIKGATIYGLDLMAQWKPVMVEALTLSAGIGILDTELEAFDGPNGTVSKGNEQPDAPDLTANLSASYDFNLTESLPAQFAVDGRYQSDAFHDALNNPLLESGSYWVVNARLSAYLDDQWEFTAWGKNLADEEYVVQGSDQTSLGNGFRVYGPPRTYGVTITRHFD</sequence>
<keyword evidence="13" id="KW-0732">Signal</keyword>
<comment type="subcellular location">
    <subcellularLocation>
        <location evidence="1 11">Cell outer membrane</location>
        <topology evidence="1 11">Multi-pass membrane protein</topology>
    </subcellularLocation>
</comment>
<evidence type="ECO:0000256" key="4">
    <source>
        <dbReference type="ARBA" id="ARBA00022496"/>
    </source>
</evidence>
<dbReference type="AlphaFoldDB" id="A0Y857"/>
<dbReference type="PANTHER" id="PTHR32552">
    <property type="entry name" value="FERRICHROME IRON RECEPTOR-RELATED"/>
    <property type="match status" value="1"/>
</dbReference>
<protein>
    <submittedName>
        <fullName evidence="16">TonB-dependent receptor</fullName>
    </submittedName>
</protein>
<dbReference type="EMBL" id="AAVT01000001">
    <property type="protein sequence ID" value="EAW32311.1"/>
    <property type="molecule type" value="Genomic_DNA"/>
</dbReference>
<evidence type="ECO:0000256" key="6">
    <source>
        <dbReference type="ARBA" id="ARBA00023004"/>
    </source>
</evidence>
<name>A0Y857_9GAMM</name>
<dbReference type="Pfam" id="PF00593">
    <property type="entry name" value="TonB_dep_Rec_b-barrel"/>
    <property type="match status" value="1"/>
</dbReference>
<evidence type="ECO:0000313" key="17">
    <source>
        <dbReference type="Proteomes" id="UP000004931"/>
    </source>
</evidence>
<dbReference type="GO" id="GO:0009279">
    <property type="term" value="C:cell outer membrane"/>
    <property type="evidence" value="ECO:0007669"/>
    <property type="project" value="UniProtKB-SubCell"/>
</dbReference>
<proteinExistence type="inferred from homology"/>
<evidence type="ECO:0000256" key="11">
    <source>
        <dbReference type="PROSITE-ProRule" id="PRU01360"/>
    </source>
</evidence>
<evidence type="ECO:0000256" key="7">
    <source>
        <dbReference type="ARBA" id="ARBA00023065"/>
    </source>
</evidence>
<gene>
    <name evidence="16" type="ORF">GP2143_13686</name>
</gene>
<keyword evidence="17" id="KW-1185">Reference proteome</keyword>
<keyword evidence="16" id="KW-0675">Receptor</keyword>
<keyword evidence="6" id="KW-0408">Iron</keyword>
<dbReference type="PROSITE" id="PS52016">
    <property type="entry name" value="TONB_DEPENDENT_REC_3"/>
    <property type="match status" value="1"/>
</dbReference>
<keyword evidence="9 11" id="KW-0472">Membrane</keyword>
<comment type="similarity">
    <text evidence="11 12">Belongs to the TonB-dependent receptor family.</text>
</comment>
<feature type="domain" description="TonB-dependent receptor-like beta-barrel" evidence="14">
    <location>
        <begin position="292"/>
        <end position="712"/>
    </location>
</feature>
<dbReference type="GO" id="GO:0006826">
    <property type="term" value="P:iron ion transport"/>
    <property type="evidence" value="ECO:0007669"/>
    <property type="project" value="UniProtKB-KW"/>
</dbReference>
<keyword evidence="4" id="KW-0410">Iron transport</keyword>
<keyword evidence="10 11" id="KW-0998">Cell outer membrane</keyword>
<evidence type="ECO:0000256" key="9">
    <source>
        <dbReference type="ARBA" id="ARBA00023136"/>
    </source>
</evidence>
<dbReference type="InterPro" id="IPR039426">
    <property type="entry name" value="TonB-dep_rcpt-like"/>
</dbReference>
<organism evidence="16 17">
    <name type="scientific">marine gamma proteobacterium HTCC2143</name>
    <dbReference type="NCBI Taxonomy" id="247633"/>
    <lineage>
        <taxon>Bacteria</taxon>
        <taxon>Pseudomonadati</taxon>
        <taxon>Pseudomonadota</taxon>
        <taxon>Gammaproteobacteria</taxon>
        <taxon>Cellvibrionales</taxon>
        <taxon>Spongiibacteraceae</taxon>
        <taxon>BD1-7 clade</taxon>
    </lineage>
</organism>
<feature type="domain" description="TonB-dependent receptor plug" evidence="15">
    <location>
        <begin position="55"/>
        <end position="163"/>
    </location>
</feature>
<dbReference type="STRING" id="247633.GP2143_13686"/>
<dbReference type="PANTHER" id="PTHR32552:SF81">
    <property type="entry name" value="TONB-DEPENDENT OUTER MEMBRANE RECEPTOR"/>
    <property type="match status" value="1"/>
</dbReference>
<evidence type="ECO:0000256" key="1">
    <source>
        <dbReference type="ARBA" id="ARBA00004571"/>
    </source>
</evidence>
<comment type="caution">
    <text evidence="16">The sequence shown here is derived from an EMBL/GenBank/DDBJ whole genome shotgun (WGS) entry which is preliminary data.</text>
</comment>
<dbReference type="eggNOG" id="COG4771">
    <property type="taxonomic scope" value="Bacteria"/>
</dbReference>
<evidence type="ECO:0000259" key="14">
    <source>
        <dbReference type="Pfam" id="PF00593"/>
    </source>
</evidence>
<evidence type="ECO:0000256" key="13">
    <source>
        <dbReference type="SAM" id="SignalP"/>
    </source>
</evidence>
<dbReference type="SUPFAM" id="SSF56935">
    <property type="entry name" value="Porins"/>
    <property type="match status" value="1"/>
</dbReference>
<dbReference type="InterPro" id="IPR012910">
    <property type="entry name" value="Plug_dom"/>
</dbReference>
<evidence type="ECO:0000256" key="8">
    <source>
        <dbReference type="ARBA" id="ARBA00023077"/>
    </source>
</evidence>
<keyword evidence="7" id="KW-0406">Ion transport</keyword>
<evidence type="ECO:0000256" key="3">
    <source>
        <dbReference type="ARBA" id="ARBA00022452"/>
    </source>
</evidence>
<evidence type="ECO:0000256" key="12">
    <source>
        <dbReference type="RuleBase" id="RU003357"/>
    </source>
</evidence>
<evidence type="ECO:0000256" key="2">
    <source>
        <dbReference type="ARBA" id="ARBA00022448"/>
    </source>
</evidence>
<dbReference type="Proteomes" id="UP000004931">
    <property type="component" value="Unassembled WGS sequence"/>
</dbReference>
<accession>A0Y857</accession>
<evidence type="ECO:0000259" key="15">
    <source>
        <dbReference type="Pfam" id="PF07715"/>
    </source>
</evidence>
<feature type="chain" id="PRO_5002630990" evidence="13">
    <location>
        <begin position="33"/>
        <end position="749"/>
    </location>
</feature>
<evidence type="ECO:0000256" key="10">
    <source>
        <dbReference type="ARBA" id="ARBA00023237"/>
    </source>
</evidence>
<dbReference type="Gene3D" id="2.40.170.20">
    <property type="entry name" value="TonB-dependent receptor, beta-barrel domain"/>
    <property type="match status" value="1"/>
</dbReference>
<dbReference type="InterPro" id="IPR036942">
    <property type="entry name" value="Beta-barrel_TonB_sf"/>
</dbReference>
<evidence type="ECO:0000313" key="16">
    <source>
        <dbReference type="EMBL" id="EAW32311.1"/>
    </source>
</evidence>
<keyword evidence="8 12" id="KW-0798">TonB box</keyword>
<keyword evidence="5 11" id="KW-0812">Transmembrane</keyword>
<keyword evidence="2 11" id="KW-0813">Transport</keyword>